<dbReference type="Proteomes" id="UP000016935">
    <property type="component" value="Unassembled WGS sequence"/>
</dbReference>
<organism evidence="3 4">
    <name type="scientific">Exserohilum turcicum (strain 28A)</name>
    <name type="common">Northern leaf blight fungus</name>
    <name type="synonym">Setosphaeria turcica</name>
    <dbReference type="NCBI Taxonomy" id="671987"/>
    <lineage>
        <taxon>Eukaryota</taxon>
        <taxon>Fungi</taxon>
        <taxon>Dikarya</taxon>
        <taxon>Ascomycota</taxon>
        <taxon>Pezizomycotina</taxon>
        <taxon>Dothideomycetes</taxon>
        <taxon>Pleosporomycetidae</taxon>
        <taxon>Pleosporales</taxon>
        <taxon>Pleosporineae</taxon>
        <taxon>Pleosporaceae</taxon>
        <taxon>Exserohilum</taxon>
    </lineage>
</organism>
<proteinExistence type="predicted"/>
<evidence type="ECO:0000256" key="1">
    <source>
        <dbReference type="SAM" id="Coils"/>
    </source>
</evidence>
<keyword evidence="4" id="KW-1185">Reference proteome</keyword>
<sequence>MLATTSRRERVDSHTKTPSNAKDTEHASSVEDADLKPPRRVSRRLKNSSLVEQEDTSPTTTSYHECVDSHSERVNATSTTEALEPDRELSQIEALALENQKLKEEIAKYKVLYRKEVSETAQLHDELKETQAKLRTCEERLDISKRQYEYLRDYDIESQMKLDGRSSTCEDDIRFERKPFNDKWTEVICSRVFKFPKWARSTVYADSEDKSTIAFLRLSGRLYGAKSGMKRNDYGDFIDSDHWTERAMSLSSMVGHPLKKAFATHAETQLIAFYVARMMTSAGFTMEVNIYNPKAYEPCAQLGGPVVIHVSNKICPSCIAFVDTINDITDKYGLKFRPENELMTDRPKRNSVPSEGVPVRFVDE</sequence>
<reference evidence="3 4" key="2">
    <citation type="journal article" date="2013" name="PLoS Genet.">
        <title>Comparative genome structure, secondary metabolite, and effector coding capacity across Cochliobolus pathogens.</title>
        <authorList>
            <person name="Condon B.J."/>
            <person name="Leng Y."/>
            <person name="Wu D."/>
            <person name="Bushley K.E."/>
            <person name="Ohm R.A."/>
            <person name="Otillar R."/>
            <person name="Martin J."/>
            <person name="Schackwitz W."/>
            <person name="Grimwood J."/>
            <person name="MohdZainudin N."/>
            <person name="Xue C."/>
            <person name="Wang R."/>
            <person name="Manning V.A."/>
            <person name="Dhillon B."/>
            <person name="Tu Z.J."/>
            <person name="Steffenson B.J."/>
            <person name="Salamov A."/>
            <person name="Sun H."/>
            <person name="Lowry S."/>
            <person name="LaButti K."/>
            <person name="Han J."/>
            <person name="Copeland A."/>
            <person name="Lindquist E."/>
            <person name="Barry K."/>
            <person name="Schmutz J."/>
            <person name="Baker S.E."/>
            <person name="Ciuffetti L.M."/>
            <person name="Grigoriev I.V."/>
            <person name="Zhong S."/>
            <person name="Turgeon B.G."/>
        </authorList>
    </citation>
    <scope>NUCLEOTIDE SEQUENCE [LARGE SCALE GENOMIC DNA]</scope>
    <source>
        <strain evidence="4">28A</strain>
    </source>
</reference>
<evidence type="ECO:0000256" key="2">
    <source>
        <dbReference type="SAM" id="MobiDB-lite"/>
    </source>
</evidence>
<feature type="compositionally biased region" description="Basic and acidic residues" evidence="2">
    <location>
        <begin position="22"/>
        <end position="37"/>
    </location>
</feature>
<dbReference type="HOGENOM" id="CLU_761092_0_0_1"/>
<accession>R0K3Y9</accession>
<keyword evidence="1" id="KW-0175">Coiled coil</keyword>
<dbReference type="GeneID" id="19404803"/>
<feature type="compositionally biased region" description="Polar residues" evidence="2">
    <location>
        <begin position="47"/>
        <end position="63"/>
    </location>
</feature>
<feature type="compositionally biased region" description="Basic and acidic residues" evidence="2">
    <location>
        <begin position="1"/>
        <end position="15"/>
    </location>
</feature>
<gene>
    <name evidence="3" type="ORF">SETTUDRAFT_42928</name>
</gene>
<dbReference type="RefSeq" id="XP_008028172.1">
    <property type="nucleotide sequence ID" value="XM_008029981.1"/>
</dbReference>
<evidence type="ECO:0000313" key="4">
    <source>
        <dbReference type="Proteomes" id="UP000016935"/>
    </source>
</evidence>
<dbReference type="OrthoDB" id="5337793at2759"/>
<protein>
    <submittedName>
        <fullName evidence="3">Uncharacterized protein</fullName>
    </submittedName>
</protein>
<name>R0K3Y9_EXST2</name>
<evidence type="ECO:0000313" key="3">
    <source>
        <dbReference type="EMBL" id="EOA84289.1"/>
    </source>
</evidence>
<feature type="coiled-coil region" evidence="1">
    <location>
        <begin position="92"/>
        <end position="147"/>
    </location>
</feature>
<dbReference type="EMBL" id="KB908814">
    <property type="protein sequence ID" value="EOA84289.1"/>
    <property type="molecule type" value="Genomic_DNA"/>
</dbReference>
<dbReference type="AlphaFoldDB" id="R0K3Y9"/>
<reference evidence="3 4" key="1">
    <citation type="journal article" date="2012" name="PLoS Pathog.">
        <title>Diverse lifestyles and strategies of plant pathogenesis encoded in the genomes of eighteen Dothideomycetes fungi.</title>
        <authorList>
            <person name="Ohm R.A."/>
            <person name="Feau N."/>
            <person name="Henrissat B."/>
            <person name="Schoch C.L."/>
            <person name="Horwitz B.A."/>
            <person name="Barry K.W."/>
            <person name="Condon B.J."/>
            <person name="Copeland A.C."/>
            <person name="Dhillon B."/>
            <person name="Glaser F."/>
            <person name="Hesse C.N."/>
            <person name="Kosti I."/>
            <person name="LaButti K."/>
            <person name="Lindquist E.A."/>
            <person name="Lucas S."/>
            <person name="Salamov A.A."/>
            <person name="Bradshaw R.E."/>
            <person name="Ciuffetti L."/>
            <person name="Hamelin R.C."/>
            <person name="Kema G.H.J."/>
            <person name="Lawrence C."/>
            <person name="Scott J.A."/>
            <person name="Spatafora J.W."/>
            <person name="Turgeon B.G."/>
            <person name="de Wit P.J.G.M."/>
            <person name="Zhong S."/>
            <person name="Goodwin S.B."/>
            <person name="Grigoriev I.V."/>
        </authorList>
    </citation>
    <scope>NUCLEOTIDE SEQUENCE [LARGE SCALE GENOMIC DNA]</scope>
    <source>
        <strain evidence="4">28A</strain>
    </source>
</reference>
<feature type="region of interest" description="Disordered" evidence="2">
    <location>
        <begin position="1"/>
        <end position="85"/>
    </location>
</feature>